<proteinExistence type="predicted"/>
<evidence type="ECO:0000313" key="2">
    <source>
        <dbReference type="Proteomes" id="UP000075683"/>
    </source>
</evidence>
<dbReference type="AlphaFoldDB" id="A0A150M732"/>
<name>A0A150M732_9BACI</name>
<comment type="caution">
    <text evidence="1">The sequence shown here is derived from an EMBL/GenBank/DDBJ whole genome shotgun (WGS) entry which is preliminary data.</text>
</comment>
<protein>
    <submittedName>
        <fullName evidence="1">Uncharacterized protein</fullName>
    </submittedName>
</protein>
<sequence length="80" mass="9816">MPPDWAHFEQIRIFERLFRTVDWNRELFRRHGLSATESYYFEEGDQWWVDNLRYHDGEKEWILQDGGRWLSLGLVVGEKT</sequence>
<accession>A0A150M732</accession>
<gene>
    <name evidence="1" type="ORF">B4135_1961</name>
</gene>
<dbReference type="EMBL" id="LQYT01000036">
    <property type="protein sequence ID" value="KYD20185.1"/>
    <property type="molecule type" value="Genomic_DNA"/>
</dbReference>
<dbReference type="STRING" id="301148.B4135_1961"/>
<evidence type="ECO:0000313" key="1">
    <source>
        <dbReference type="EMBL" id="KYD20185.1"/>
    </source>
</evidence>
<reference evidence="1 2" key="1">
    <citation type="submission" date="2016-01" db="EMBL/GenBank/DDBJ databases">
        <title>Draft Genome Sequences of Seven Thermophilic Sporeformers Isolated from Foods.</title>
        <authorList>
            <person name="Berendsen E.M."/>
            <person name="Wells-Bennik M.H."/>
            <person name="Krawcyk A.O."/>
            <person name="De Jong A."/>
            <person name="Holsappel S."/>
            <person name="Eijlander R.T."/>
            <person name="Kuipers O.P."/>
        </authorList>
    </citation>
    <scope>NUCLEOTIDE SEQUENCE [LARGE SCALE GENOMIC DNA]</scope>
    <source>
        <strain evidence="1 2">B4135</strain>
    </source>
</reference>
<dbReference type="Proteomes" id="UP000075683">
    <property type="component" value="Unassembled WGS sequence"/>
</dbReference>
<organism evidence="1 2">
    <name type="scientific">Caldibacillus debilis</name>
    <dbReference type="NCBI Taxonomy" id="301148"/>
    <lineage>
        <taxon>Bacteria</taxon>
        <taxon>Bacillati</taxon>
        <taxon>Bacillota</taxon>
        <taxon>Bacilli</taxon>
        <taxon>Bacillales</taxon>
        <taxon>Bacillaceae</taxon>
        <taxon>Caldibacillus</taxon>
    </lineage>
</organism>